<gene>
    <name evidence="2" type="ordered locus">Isova_1769</name>
</gene>
<dbReference type="EMBL" id="CP002810">
    <property type="protein sequence ID" value="AEG44516.1"/>
    <property type="molecule type" value="Genomic_DNA"/>
</dbReference>
<evidence type="ECO:0000313" key="2">
    <source>
        <dbReference type="EMBL" id="AEG44516.1"/>
    </source>
</evidence>
<dbReference type="GO" id="GO:0003824">
    <property type="term" value="F:catalytic activity"/>
    <property type="evidence" value="ECO:0007669"/>
    <property type="project" value="UniProtKB-ARBA"/>
</dbReference>
<sequence length="194" mass="20302">MALEAAGLQAVAFDGVAHGESAGRRTTVLDHVAGMHALQERHGRFAAVVGHSLGGLAAGIAVRDGLAAERYVAIAAPTGFDSVVASFRRLVGLPDALHEALCDRVARDLFPGEPGARERLDLVRHPVAADVPALFVHDVDDRMHGSAEARRLHAAHPGSELLVTAELGHNRVLDDPDVVAAVVEHASASLLVAR</sequence>
<dbReference type="Pfam" id="PF12697">
    <property type="entry name" value="Abhydrolase_6"/>
    <property type="match status" value="1"/>
</dbReference>
<dbReference type="RefSeq" id="WP_013838908.1">
    <property type="nucleotide sequence ID" value="NC_015588.1"/>
</dbReference>
<feature type="domain" description="AB hydrolase-1" evidence="1">
    <location>
        <begin position="3"/>
        <end position="182"/>
    </location>
</feature>
<dbReference type="STRING" id="743718.Isova_1769"/>
<dbReference type="Gene3D" id="3.40.50.1820">
    <property type="entry name" value="alpha/beta hydrolase"/>
    <property type="match status" value="1"/>
</dbReference>
<dbReference type="InterPro" id="IPR000073">
    <property type="entry name" value="AB_hydrolase_1"/>
</dbReference>
<dbReference type="SUPFAM" id="SSF53474">
    <property type="entry name" value="alpha/beta-Hydrolases"/>
    <property type="match status" value="1"/>
</dbReference>
<organism evidence="3">
    <name type="scientific">Isoptericola variabilis (strain 225)</name>
    <dbReference type="NCBI Taxonomy" id="743718"/>
    <lineage>
        <taxon>Bacteria</taxon>
        <taxon>Bacillati</taxon>
        <taxon>Actinomycetota</taxon>
        <taxon>Actinomycetes</taxon>
        <taxon>Micrococcales</taxon>
        <taxon>Promicromonosporaceae</taxon>
        <taxon>Isoptericola</taxon>
    </lineage>
</organism>
<name>F6FWE2_ISOV2</name>
<dbReference type="HOGENOM" id="CLU_1400828_0_0_11"/>
<proteinExistence type="predicted"/>
<accession>F6FWE2</accession>
<keyword evidence="3" id="KW-1185">Reference proteome</keyword>
<reference evidence="2 3" key="1">
    <citation type="submission" date="2011-05" db="EMBL/GenBank/DDBJ databases">
        <title>Complete sequence of Isoptericola variabilis 225.</title>
        <authorList>
            <consortium name="US DOE Joint Genome Institute"/>
            <person name="Lucas S."/>
            <person name="Han J."/>
            <person name="Lapidus A."/>
            <person name="Cheng J.-F."/>
            <person name="Goodwin L."/>
            <person name="Pitluck S."/>
            <person name="Peters L."/>
            <person name="Mikhailova N."/>
            <person name="Zeytun A."/>
            <person name="Han C."/>
            <person name="Tapia R."/>
            <person name="Land M."/>
            <person name="Hauser L."/>
            <person name="Kyrpides N."/>
            <person name="Ivanova N."/>
            <person name="Pagani I."/>
            <person name="Siebers A."/>
            <person name="Allgaier M."/>
            <person name="Thelen M."/>
            <person name="Hugenholtz P."/>
            <person name="Gladden J."/>
            <person name="Woyke T."/>
        </authorList>
    </citation>
    <scope>NUCLEOTIDE SEQUENCE [LARGE SCALE GENOMIC DNA]</scope>
    <source>
        <strain evidence="3">225</strain>
    </source>
</reference>
<evidence type="ECO:0000259" key="1">
    <source>
        <dbReference type="Pfam" id="PF12697"/>
    </source>
</evidence>
<evidence type="ECO:0000313" key="3">
    <source>
        <dbReference type="Proteomes" id="UP000009236"/>
    </source>
</evidence>
<dbReference type="Proteomes" id="UP000009236">
    <property type="component" value="Chromosome"/>
</dbReference>
<protein>
    <recommendedName>
        <fullName evidence="1">AB hydrolase-1 domain-containing protein</fullName>
    </recommendedName>
</protein>
<dbReference type="AlphaFoldDB" id="F6FWE2"/>
<dbReference type="InterPro" id="IPR029058">
    <property type="entry name" value="AB_hydrolase_fold"/>
</dbReference>
<dbReference type="eggNOG" id="COG1073">
    <property type="taxonomic scope" value="Bacteria"/>
</dbReference>
<dbReference type="KEGG" id="iva:Isova_1769"/>